<dbReference type="HOGENOM" id="CLU_039592_2_0_11"/>
<dbReference type="Pfam" id="PF08545">
    <property type="entry name" value="ACP_syn_III"/>
    <property type="match status" value="1"/>
</dbReference>
<dbReference type="AlphaFoldDB" id="D7BWS9"/>
<keyword evidence="3" id="KW-0012">Acyltransferase</keyword>
<dbReference type="GO" id="GO:0006633">
    <property type="term" value="P:fatty acid biosynthetic process"/>
    <property type="evidence" value="ECO:0007669"/>
    <property type="project" value="InterPro"/>
</dbReference>
<evidence type="ECO:0000259" key="5">
    <source>
        <dbReference type="Pfam" id="PF08545"/>
    </source>
</evidence>
<dbReference type="GO" id="GO:0004315">
    <property type="term" value="F:3-oxoacyl-[acyl-carrier-protein] synthase activity"/>
    <property type="evidence" value="ECO:0007669"/>
    <property type="project" value="InterPro"/>
</dbReference>
<name>D7BWS9_STRBB</name>
<protein>
    <submittedName>
        <fullName evidence="6">Putative 3-oxoacyl-ACP synthase III</fullName>
    </submittedName>
</protein>
<dbReference type="PANTHER" id="PTHR34069">
    <property type="entry name" value="3-OXOACYL-[ACYL-CARRIER-PROTEIN] SYNTHASE 3"/>
    <property type="match status" value="1"/>
</dbReference>
<evidence type="ECO:0000256" key="1">
    <source>
        <dbReference type="ARBA" id="ARBA00022490"/>
    </source>
</evidence>
<dbReference type="KEGG" id="sbh:SBI_00314"/>
<dbReference type="GO" id="GO:0044550">
    <property type="term" value="P:secondary metabolite biosynthetic process"/>
    <property type="evidence" value="ECO:0007669"/>
    <property type="project" value="TreeGrafter"/>
</dbReference>
<keyword evidence="7" id="KW-1185">Reference proteome</keyword>
<dbReference type="eggNOG" id="COG0332">
    <property type="taxonomic scope" value="Bacteria"/>
</dbReference>
<gene>
    <name evidence="6" type="ordered locus">SBI_00314</name>
</gene>
<dbReference type="InterPro" id="IPR013747">
    <property type="entry name" value="ACP_syn_III_C"/>
</dbReference>
<dbReference type="RefSeq" id="WP_014172914.1">
    <property type="nucleotide sequence ID" value="NC_016582.1"/>
</dbReference>
<sequence length="350" mass="37141">MRWNDVYIDASGVRLGRLEDVWQAVAEGRYDADECKTDDLVSVSVVDDLSHADLAVEAGRRALSRSTAAHDDFMLVAHATSFGFQGLDHWAPAAYIQSRTVGGRAPAINLQQASNGGLGTLDLAAAYVAAGGPSSAALITTSDKYQLPMYDRYRSDKRAPRGDGATAVVLKRGSGVAKLLSTAVICDTTHEGAYRGASPWAAAAGEHGWPVSLRQRFKEYLSSSGVEVADTAKAGAAGQQLVMELAMGEAGVGLKDVARFVYPHAGRAVIDWDEVKKIAGIDVEQTNWEFGRRLGHLGAGDQFAGVNHLLETKAVKPGDIVVLSSVGHGYTFGCAVLEIVAEPEWPEESG</sequence>
<evidence type="ECO:0000313" key="6">
    <source>
        <dbReference type="EMBL" id="ADI03435.1"/>
    </source>
</evidence>
<keyword evidence="2" id="KW-0808">Transferase</keyword>
<evidence type="ECO:0000256" key="3">
    <source>
        <dbReference type="ARBA" id="ARBA00023315"/>
    </source>
</evidence>
<evidence type="ECO:0000313" key="7">
    <source>
        <dbReference type="Proteomes" id="UP000000377"/>
    </source>
</evidence>
<dbReference type="Gene3D" id="3.40.47.10">
    <property type="match status" value="2"/>
</dbReference>
<accession>D7BWS9</accession>
<dbReference type="Pfam" id="PF08541">
    <property type="entry name" value="ACP_syn_III_C"/>
    <property type="match status" value="1"/>
</dbReference>
<evidence type="ECO:0000259" key="4">
    <source>
        <dbReference type="Pfam" id="PF08541"/>
    </source>
</evidence>
<dbReference type="PANTHER" id="PTHR34069:SF2">
    <property type="entry name" value="BETA-KETOACYL-[ACYL-CARRIER-PROTEIN] SYNTHASE III"/>
    <property type="match status" value="1"/>
</dbReference>
<proteinExistence type="predicted"/>
<dbReference type="Proteomes" id="UP000000377">
    <property type="component" value="Chromosome"/>
</dbReference>
<dbReference type="CDD" id="cd00827">
    <property type="entry name" value="init_cond_enzymes"/>
    <property type="match status" value="1"/>
</dbReference>
<dbReference type="EMBL" id="CP002047">
    <property type="protein sequence ID" value="ADI03435.1"/>
    <property type="molecule type" value="Genomic_DNA"/>
</dbReference>
<evidence type="ECO:0000256" key="2">
    <source>
        <dbReference type="ARBA" id="ARBA00022679"/>
    </source>
</evidence>
<dbReference type="STRING" id="749414.SBI_00314"/>
<dbReference type="InterPro" id="IPR016039">
    <property type="entry name" value="Thiolase-like"/>
</dbReference>
<dbReference type="InterPro" id="IPR013751">
    <property type="entry name" value="ACP_syn_III_N"/>
</dbReference>
<dbReference type="SUPFAM" id="SSF53901">
    <property type="entry name" value="Thiolase-like"/>
    <property type="match status" value="1"/>
</dbReference>
<feature type="domain" description="Beta-ketoacyl-[acyl-carrier-protein] synthase III C-terminal" evidence="4">
    <location>
        <begin position="249"/>
        <end position="339"/>
    </location>
</feature>
<keyword evidence="1" id="KW-0963">Cytoplasm</keyword>
<reference evidence="6 7" key="1">
    <citation type="journal article" date="2010" name="J. Bacteriol.">
        <title>Genome sequence of the milbemycin-producing bacterium Streptomyces bingchenggensis.</title>
        <authorList>
            <person name="Wang X.J."/>
            <person name="Yan Y.J."/>
            <person name="Zhang B."/>
            <person name="An J."/>
            <person name="Wang J.J."/>
            <person name="Tian J."/>
            <person name="Jiang L."/>
            <person name="Chen Y.H."/>
            <person name="Huang S.X."/>
            <person name="Yin M."/>
            <person name="Zhang J."/>
            <person name="Gao A.L."/>
            <person name="Liu C.X."/>
            <person name="Zhu Z.X."/>
            <person name="Xiang W.S."/>
        </authorList>
    </citation>
    <scope>NUCLEOTIDE SEQUENCE [LARGE SCALE GENOMIC DNA]</scope>
    <source>
        <strain evidence="6 7">BCW-1</strain>
    </source>
</reference>
<dbReference type="PATRIC" id="fig|749414.3.peg.325"/>
<feature type="domain" description="Beta-ketoacyl-[acyl-carrier-protein] synthase III N-terminal" evidence="5">
    <location>
        <begin position="110"/>
        <end position="187"/>
    </location>
</feature>
<organism evidence="6 7">
    <name type="scientific">Streptomyces bingchenggensis (strain BCW-1)</name>
    <dbReference type="NCBI Taxonomy" id="749414"/>
    <lineage>
        <taxon>Bacteria</taxon>
        <taxon>Bacillati</taxon>
        <taxon>Actinomycetota</taxon>
        <taxon>Actinomycetes</taxon>
        <taxon>Kitasatosporales</taxon>
        <taxon>Streptomycetaceae</taxon>
        <taxon>Streptomyces</taxon>
    </lineage>
</organism>